<protein>
    <submittedName>
        <fullName evidence="2">Uncharacterized protein</fullName>
    </submittedName>
</protein>
<evidence type="ECO:0000313" key="1">
    <source>
        <dbReference type="Proteomes" id="UP000046395"/>
    </source>
</evidence>
<reference evidence="2" key="1">
    <citation type="submission" date="2019-12" db="UniProtKB">
        <authorList>
            <consortium name="WormBaseParasite"/>
        </authorList>
    </citation>
    <scope>IDENTIFICATION</scope>
</reference>
<sequence>MTNALPVMDRKAISAYTLLVLAIRTSMEATAHYLCGKMNEARQNRIRKGRDRFEIALSGFDVCQHFPPTFKFTTTLLGHRPDPTTSVKRQLKINDATSDLGPSKKDVRGCALWSGSWRSIGLHASRGMITQATLGKLQAYLVARYPSASKDSLCTASLELSATFREQVSRRSRRNANASAYFSPRKDFLSSRSVRRSF</sequence>
<proteinExistence type="predicted"/>
<dbReference type="WBParaSite" id="TMUE_3000012157.1">
    <property type="protein sequence ID" value="TMUE_3000012157.1"/>
    <property type="gene ID" value="WBGene00291689"/>
</dbReference>
<accession>A0A5S6QZ28</accession>
<organism evidence="1 2">
    <name type="scientific">Trichuris muris</name>
    <name type="common">Mouse whipworm</name>
    <dbReference type="NCBI Taxonomy" id="70415"/>
    <lineage>
        <taxon>Eukaryota</taxon>
        <taxon>Metazoa</taxon>
        <taxon>Ecdysozoa</taxon>
        <taxon>Nematoda</taxon>
        <taxon>Enoplea</taxon>
        <taxon>Dorylaimia</taxon>
        <taxon>Trichinellida</taxon>
        <taxon>Trichuridae</taxon>
        <taxon>Trichuris</taxon>
    </lineage>
</organism>
<dbReference type="Proteomes" id="UP000046395">
    <property type="component" value="Unassembled WGS sequence"/>
</dbReference>
<dbReference type="AlphaFoldDB" id="A0A5S6QZ28"/>
<evidence type="ECO:0000313" key="2">
    <source>
        <dbReference type="WBParaSite" id="TMUE_3000012157.1"/>
    </source>
</evidence>
<name>A0A5S6QZ28_TRIMR</name>
<keyword evidence="1" id="KW-1185">Reference proteome</keyword>